<reference evidence="6" key="1">
    <citation type="journal article" date="2015" name="Nature">
        <title>Complex archaea that bridge the gap between prokaryotes and eukaryotes.</title>
        <authorList>
            <person name="Spang A."/>
            <person name="Saw J.H."/>
            <person name="Jorgensen S.L."/>
            <person name="Zaremba-Niedzwiedzka K."/>
            <person name="Martijn J."/>
            <person name="Lind A.E."/>
            <person name="van Eijk R."/>
            <person name="Schleper C."/>
            <person name="Guy L."/>
            <person name="Ettema T.J."/>
        </authorList>
    </citation>
    <scope>NUCLEOTIDE SEQUENCE</scope>
</reference>
<comment type="caution">
    <text evidence="6">The sequence shown here is derived from an EMBL/GenBank/DDBJ whole genome shotgun (WGS) entry which is preliminary data.</text>
</comment>
<dbReference type="GO" id="GO:0016491">
    <property type="term" value="F:oxidoreductase activity"/>
    <property type="evidence" value="ECO:0007669"/>
    <property type="project" value="UniProtKB-KW"/>
</dbReference>
<dbReference type="Pfam" id="PF00881">
    <property type="entry name" value="Nitroreductase"/>
    <property type="match status" value="1"/>
</dbReference>
<keyword evidence="1" id="KW-0285">Flavoprotein</keyword>
<keyword evidence="2" id="KW-0288">FMN</keyword>
<accession>A0A0F9VC79</accession>
<dbReference type="NCBIfam" id="NF003768">
    <property type="entry name" value="PRK05365.1"/>
    <property type="match status" value="1"/>
</dbReference>
<organism evidence="6">
    <name type="scientific">marine sediment metagenome</name>
    <dbReference type="NCBI Taxonomy" id="412755"/>
    <lineage>
        <taxon>unclassified sequences</taxon>
        <taxon>metagenomes</taxon>
        <taxon>ecological metagenomes</taxon>
    </lineage>
</organism>
<keyword evidence="4" id="KW-0560">Oxidoreductase</keyword>
<dbReference type="SUPFAM" id="SSF55469">
    <property type="entry name" value="FMN-dependent nitroreductase-like"/>
    <property type="match status" value="1"/>
</dbReference>
<evidence type="ECO:0000313" key="6">
    <source>
        <dbReference type="EMBL" id="KKO01660.1"/>
    </source>
</evidence>
<feature type="domain" description="Nitroreductase" evidence="5">
    <location>
        <begin position="18"/>
        <end position="174"/>
    </location>
</feature>
<dbReference type="PANTHER" id="PTHR43543:SF1">
    <property type="entry name" value="MALONIC SEMIALDEHYDE REDUCTASE RUTE-RELATED"/>
    <property type="match status" value="1"/>
</dbReference>
<dbReference type="EMBL" id="LAZR01000034">
    <property type="protein sequence ID" value="KKO01660.1"/>
    <property type="molecule type" value="Genomic_DNA"/>
</dbReference>
<evidence type="ECO:0000256" key="3">
    <source>
        <dbReference type="ARBA" id="ARBA00022857"/>
    </source>
</evidence>
<dbReference type="InterPro" id="IPR000415">
    <property type="entry name" value="Nitroreductase-like"/>
</dbReference>
<evidence type="ECO:0000256" key="1">
    <source>
        <dbReference type="ARBA" id="ARBA00022630"/>
    </source>
</evidence>
<dbReference type="PANTHER" id="PTHR43543">
    <property type="entry name" value="MALONIC SEMIALDEHYDE REDUCTASE RUTE-RELATED"/>
    <property type="match status" value="1"/>
</dbReference>
<dbReference type="AlphaFoldDB" id="A0A0F9VC79"/>
<dbReference type="InterPro" id="IPR023936">
    <property type="entry name" value="RutE-like"/>
</dbReference>
<dbReference type="HAMAP" id="MF_01204">
    <property type="entry name" value="Oxidoreductase_RutE_HadB"/>
    <property type="match status" value="1"/>
</dbReference>
<name>A0A0F9VC79_9ZZZZ</name>
<evidence type="ECO:0000256" key="4">
    <source>
        <dbReference type="ARBA" id="ARBA00023002"/>
    </source>
</evidence>
<keyword evidence="3" id="KW-0521">NADP</keyword>
<gene>
    <name evidence="6" type="ORF">LCGC14_0114690</name>
</gene>
<proteinExistence type="inferred from homology"/>
<dbReference type="CDD" id="cd02148">
    <property type="entry name" value="RutE-like"/>
    <property type="match status" value="1"/>
</dbReference>
<evidence type="ECO:0000256" key="2">
    <source>
        <dbReference type="ARBA" id="ARBA00022643"/>
    </source>
</evidence>
<protein>
    <recommendedName>
        <fullName evidence="5">Nitroreductase domain-containing protein</fullName>
    </recommendedName>
</protein>
<dbReference type="InterPro" id="IPR029479">
    <property type="entry name" value="Nitroreductase"/>
</dbReference>
<dbReference type="Gene3D" id="3.40.109.10">
    <property type="entry name" value="NADH Oxidase"/>
    <property type="match status" value="1"/>
</dbReference>
<dbReference type="InterPro" id="IPR050461">
    <property type="entry name" value="Nitroreductase_HadB/RutE"/>
</dbReference>
<sequence>MHESLDQSALAQLFTEARSHNGWLDKPVPDSLLEQLYNLVKMGPTSANCSPARFVFVRTRQGKELLKPCLSSGNLEKTMNAPVTAIVAFDNRFYDALPELFPHGDARSWFTGSPELIQETAFRNSSMQAAYLIMAARSLGLDTGPMSGFDTKALDQAFFNDSQWKSNMLINLGYGDSSKVFERLPRLAYSKTCILT</sequence>
<evidence type="ECO:0000259" key="5">
    <source>
        <dbReference type="Pfam" id="PF00881"/>
    </source>
</evidence>